<feature type="compositionally biased region" description="Polar residues" evidence="5">
    <location>
        <begin position="19"/>
        <end position="33"/>
    </location>
</feature>
<dbReference type="GO" id="GO:0071013">
    <property type="term" value="C:catalytic step 2 spliceosome"/>
    <property type="evidence" value="ECO:0007669"/>
    <property type="project" value="TreeGrafter"/>
</dbReference>
<organism evidence="6 7">
    <name type="scientific">Agrocybe pediades</name>
    <dbReference type="NCBI Taxonomy" id="84607"/>
    <lineage>
        <taxon>Eukaryota</taxon>
        <taxon>Fungi</taxon>
        <taxon>Dikarya</taxon>
        <taxon>Basidiomycota</taxon>
        <taxon>Agaricomycotina</taxon>
        <taxon>Agaricomycetes</taxon>
        <taxon>Agaricomycetidae</taxon>
        <taxon>Agaricales</taxon>
        <taxon>Agaricineae</taxon>
        <taxon>Strophariaceae</taxon>
        <taxon>Agrocybe</taxon>
    </lineage>
</organism>
<dbReference type="Proteomes" id="UP000521872">
    <property type="component" value="Unassembled WGS sequence"/>
</dbReference>
<feature type="region of interest" description="Disordered" evidence="5">
    <location>
        <begin position="1"/>
        <end position="93"/>
    </location>
</feature>
<name>A0A8H4R4R3_9AGAR</name>
<evidence type="ECO:0000256" key="3">
    <source>
        <dbReference type="ARBA" id="ARBA00022737"/>
    </source>
</evidence>
<feature type="compositionally biased region" description="Basic and acidic residues" evidence="5">
    <location>
        <begin position="48"/>
        <end position="57"/>
    </location>
</feature>
<dbReference type="GO" id="GO:0006396">
    <property type="term" value="P:RNA processing"/>
    <property type="evidence" value="ECO:0007669"/>
    <property type="project" value="InterPro"/>
</dbReference>
<gene>
    <name evidence="6" type="ORF">D9613_002101</name>
</gene>
<keyword evidence="4" id="KW-0539">Nucleus</keyword>
<evidence type="ECO:0000313" key="7">
    <source>
        <dbReference type="Proteomes" id="UP000521872"/>
    </source>
</evidence>
<comment type="caution">
    <text evidence="6">The sequence shown here is derived from an EMBL/GenBank/DDBJ whole genome shotgun (WGS) entry which is preliminary data.</text>
</comment>
<comment type="similarity">
    <text evidence="2">Belongs to the NRDE2 family.</text>
</comment>
<sequence>MMSGLPIPPSFSSFPDFEQGSSQEPSRDASANKSTDDKKRKKRRHSNERKSGSDRTHKRDKHKHKDKDRHRSPSRKERRVVDDKDVPYSQRDEAYEQTKHLFYSDRKGDIKNIHYGKLHTGDIPKYRMVAGGRNVLGLRKPLVVLRRSGGGVEIGVNDFHRKAPDLSSSSSRALLSKPPSKRIVAVPGNQRYEEVDGVIRFPTRREGEDAIDSYRSITAGREHDDSDYSSDSGSDSSPTSDEDSGHITLTAHQETLARLQQEVDVKPDDVNAWMALLTQTLTTVPIASKNASKARSEITVTILSRALTASANNTTNKVLRLAYLKAGEEVWHESKLRAEWDDALRVGGIEILMEWLEWTIRNTRDGIEGITNAALQVLSRLATGVEAEVPRVRVFWRVAAALRSAGYHERATAMFQAQAELSFNTPTSLAGTSFEKRLAELESFWDSEAPRIGEDNASGWASWYHAKDTQPPATASRNMQDLSYIIDLDPYRQWATREATMDQSQYTSLRSDADTADPFSVVLFSDIQAFLLDLTSRQAKAALRMAWLSFIGLPLPGFSLAEHQEADWDDRWNSFYCTSRNCLDATFPPVNARTKLLTDAVAGVIIGREKEYSSPFGPIRCWGQDVSLPLDLSSAEPGRALRRGLWSSWDVTVDEHFIRNIFSALRMDGQDFEWHALALAFETAVNPKRWATLHLYVESLSHAFFFSAIKLSKSLLSTNREALPLWECHAQLERLRGKIDDARKIYQTILNTSKPDRLVKNVSRLWSNWAEMEWLSGDDQRALEVILKSAGVDGHASGINILRAKRSLEDAAVAVRPLHGWKEQEGWVKLRALLELLAGNEAQSVFDIFDKYADEQCDESFTAASLVMAYSYGFVLKRPMPPSILRERAHAAFEKYSSNSIILGILLETEKGQGVWGRIRGMLGSSDGKAKSVARRIEEVWIARWESGRWESEIERTRSGLAAAIEHERTRASPVIWRIYIEFEIRVKDLRRAKTLLFRAIGECPLVKELYLLAFGPLRSVFVVHELKSLGDSMVERGLRLHAGLEELMDVEEVMEDKGSSEASEDEIEHNAKELRRLKPY</sequence>
<evidence type="ECO:0000256" key="2">
    <source>
        <dbReference type="ARBA" id="ARBA00009265"/>
    </source>
</evidence>
<dbReference type="PANTHER" id="PTHR13471:SF0">
    <property type="entry name" value="NUCLEAR EXOSOME REGULATOR NRDE2"/>
    <property type="match status" value="1"/>
</dbReference>
<accession>A0A8H4R4R3</accession>
<evidence type="ECO:0000256" key="4">
    <source>
        <dbReference type="ARBA" id="ARBA00023242"/>
    </source>
</evidence>
<feature type="compositionally biased region" description="Basic residues" evidence="5">
    <location>
        <begin position="58"/>
        <end position="68"/>
    </location>
</feature>
<keyword evidence="7" id="KW-1185">Reference proteome</keyword>
<dbReference type="SUPFAM" id="SSF48452">
    <property type="entry name" value="TPR-like"/>
    <property type="match status" value="1"/>
</dbReference>
<evidence type="ECO:0000256" key="1">
    <source>
        <dbReference type="ARBA" id="ARBA00004123"/>
    </source>
</evidence>
<feature type="region of interest" description="Disordered" evidence="5">
    <location>
        <begin position="1056"/>
        <end position="1081"/>
    </location>
</feature>
<feature type="compositionally biased region" description="Low complexity" evidence="5">
    <location>
        <begin position="229"/>
        <end position="239"/>
    </location>
</feature>
<dbReference type="EMBL" id="JAACJL010000001">
    <property type="protein sequence ID" value="KAF4623405.1"/>
    <property type="molecule type" value="Genomic_DNA"/>
</dbReference>
<evidence type="ECO:0000313" key="6">
    <source>
        <dbReference type="EMBL" id="KAF4623405.1"/>
    </source>
</evidence>
<dbReference type="GO" id="GO:1902369">
    <property type="term" value="P:negative regulation of RNA catabolic process"/>
    <property type="evidence" value="ECO:0007669"/>
    <property type="project" value="TreeGrafter"/>
</dbReference>
<dbReference type="InterPro" id="IPR003107">
    <property type="entry name" value="HAT"/>
</dbReference>
<dbReference type="AlphaFoldDB" id="A0A8H4R4R3"/>
<dbReference type="PANTHER" id="PTHR13471">
    <property type="entry name" value="TETRATRICOPEPTIDE-LIKE HELICAL"/>
    <property type="match status" value="1"/>
</dbReference>
<protein>
    <recommendedName>
        <fullName evidence="8">DUF1740-domain-containing protein</fullName>
    </recommendedName>
</protein>
<reference evidence="6 7" key="1">
    <citation type="submission" date="2019-12" db="EMBL/GenBank/DDBJ databases">
        <authorList>
            <person name="Floudas D."/>
            <person name="Bentzer J."/>
            <person name="Ahren D."/>
            <person name="Johansson T."/>
            <person name="Persson P."/>
            <person name="Tunlid A."/>
        </authorList>
    </citation>
    <scope>NUCLEOTIDE SEQUENCE [LARGE SCALE GENOMIC DNA]</scope>
    <source>
        <strain evidence="6 7">CBS 102.39</strain>
    </source>
</reference>
<feature type="compositionally biased region" description="Basic and acidic residues" evidence="5">
    <location>
        <begin position="1069"/>
        <end position="1081"/>
    </location>
</feature>
<dbReference type="InterPro" id="IPR011990">
    <property type="entry name" value="TPR-like_helical_dom_sf"/>
</dbReference>
<feature type="compositionally biased region" description="Basic and acidic residues" evidence="5">
    <location>
        <begin position="69"/>
        <end position="93"/>
    </location>
</feature>
<evidence type="ECO:0008006" key="8">
    <source>
        <dbReference type="Google" id="ProtNLM"/>
    </source>
</evidence>
<feature type="compositionally biased region" description="Low complexity" evidence="5">
    <location>
        <begin position="165"/>
        <end position="178"/>
    </location>
</feature>
<dbReference type="GO" id="GO:0031048">
    <property type="term" value="P:regulatory ncRNA-mediated heterochromatin formation"/>
    <property type="evidence" value="ECO:0007669"/>
    <property type="project" value="TreeGrafter"/>
</dbReference>
<evidence type="ECO:0000256" key="5">
    <source>
        <dbReference type="SAM" id="MobiDB-lite"/>
    </source>
</evidence>
<feature type="region of interest" description="Disordered" evidence="5">
    <location>
        <begin position="210"/>
        <end position="245"/>
    </location>
</feature>
<keyword evidence="3" id="KW-0677">Repeat</keyword>
<proteinExistence type="inferred from homology"/>
<dbReference type="InterPro" id="IPR013633">
    <property type="entry name" value="NRDE-2"/>
</dbReference>
<dbReference type="Pfam" id="PF08424">
    <property type="entry name" value="NRDE-2"/>
    <property type="match status" value="1"/>
</dbReference>
<dbReference type="SMART" id="SM00386">
    <property type="entry name" value="HAT"/>
    <property type="match status" value="2"/>
</dbReference>
<feature type="region of interest" description="Disordered" evidence="5">
    <location>
        <begin position="162"/>
        <end position="181"/>
    </location>
</feature>
<dbReference type="Gene3D" id="1.25.40.10">
    <property type="entry name" value="Tetratricopeptide repeat domain"/>
    <property type="match status" value="1"/>
</dbReference>
<comment type="subcellular location">
    <subcellularLocation>
        <location evidence="1">Nucleus</location>
    </subcellularLocation>
</comment>